<comment type="caution">
    <text evidence="2">The sequence shown here is derived from an EMBL/GenBank/DDBJ whole genome shotgun (WGS) entry which is preliminary data.</text>
</comment>
<keyword evidence="1" id="KW-1015">Disulfide bond</keyword>
<keyword evidence="3" id="KW-1185">Reference proteome</keyword>
<dbReference type="Proteomes" id="UP001152795">
    <property type="component" value="Unassembled WGS sequence"/>
</dbReference>
<organism evidence="2 3">
    <name type="scientific">Paramuricea clavata</name>
    <name type="common">Red gorgonian</name>
    <name type="synonym">Violescent sea-whip</name>
    <dbReference type="NCBI Taxonomy" id="317549"/>
    <lineage>
        <taxon>Eukaryota</taxon>
        <taxon>Metazoa</taxon>
        <taxon>Cnidaria</taxon>
        <taxon>Anthozoa</taxon>
        <taxon>Octocorallia</taxon>
        <taxon>Malacalcyonacea</taxon>
        <taxon>Plexauridae</taxon>
        <taxon>Paramuricea</taxon>
    </lineage>
</organism>
<dbReference type="InterPro" id="IPR000421">
    <property type="entry name" value="FA58C"/>
</dbReference>
<dbReference type="EMBL" id="CACRXK020011549">
    <property type="protein sequence ID" value="CAB4021653.1"/>
    <property type="molecule type" value="Genomic_DNA"/>
</dbReference>
<dbReference type="SMART" id="SM00231">
    <property type="entry name" value="FA58C"/>
    <property type="match status" value="1"/>
</dbReference>
<protein>
    <submittedName>
        <fullName evidence="2">Uncharacterized protein</fullName>
    </submittedName>
</protein>
<dbReference type="CDD" id="cd00057">
    <property type="entry name" value="FA58C"/>
    <property type="match status" value="1"/>
</dbReference>
<dbReference type="Pfam" id="PF00754">
    <property type="entry name" value="F5_F8_type_C"/>
    <property type="match status" value="1"/>
</dbReference>
<name>A0A7D9J4B6_PARCT</name>
<evidence type="ECO:0000313" key="3">
    <source>
        <dbReference type="Proteomes" id="UP001152795"/>
    </source>
</evidence>
<gene>
    <name evidence="2" type="ORF">PACLA_8A058636</name>
</gene>
<dbReference type="PANTHER" id="PTHR24543">
    <property type="entry name" value="MULTICOPPER OXIDASE-RELATED"/>
    <property type="match status" value="1"/>
</dbReference>
<dbReference type="AlphaFoldDB" id="A0A7D9J4B6"/>
<evidence type="ECO:0000256" key="1">
    <source>
        <dbReference type="ARBA" id="ARBA00023157"/>
    </source>
</evidence>
<dbReference type="PROSITE" id="PS50022">
    <property type="entry name" value="FA58C_3"/>
    <property type="match status" value="1"/>
</dbReference>
<reference evidence="2" key="1">
    <citation type="submission" date="2020-04" db="EMBL/GenBank/DDBJ databases">
        <authorList>
            <person name="Alioto T."/>
            <person name="Alioto T."/>
            <person name="Gomez Garrido J."/>
        </authorList>
    </citation>
    <scope>NUCLEOTIDE SEQUENCE</scope>
    <source>
        <strain evidence="2">A484AB</strain>
    </source>
</reference>
<dbReference type="Gene3D" id="2.60.120.260">
    <property type="entry name" value="Galactose-binding domain-like"/>
    <property type="match status" value="1"/>
</dbReference>
<proteinExistence type="predicted"/>
<dbReference type="FunFam" id="2.60.120.260:FF:000002">
    <property type="entry name" value="Coagulation factor VIII"/>
    <property type="match status" value="1"/>
</dbReference>
<dbReference type="InterPro" id="IPR008979">
    <property type="entry name" value="Galactose-bd-like_sf"/>
</dbReference>
<dbReference type="SUPFAM" id="SSF49785">
    <property type="entry name" value="Galactose-binding domain-like"/>
    <property type="match status" value="1"/>
</dbReference>
<dbReference type="PANTHER" id="PTHR24543:SF291">
    <property type="entry name" value="SMOKE ALARM, ISOFORM D"/>
    <property type="match status" value="1"/>
</dbReference>
<dbReference type="OrthoDB" id="5985199at2759"/>
<evidence type="ECO:0000313" key="2">
    <source>
        <dbReference type="EMBL" id="CAB4021653.1"/>
    </source>
</evidence>
<dbReference type="PROSITE" id="PS01285">
    <property type="entry name" value="FA58C_1"/>
    <property type="match status" value="1"/>
</dbReference>
<accession>A0A7D9J4B6</accession>
<sequence>MNNISEFLTFYNNRLGEKELKKRAFFGVTIALFLSADFRQGDERFSVHSGEPCTPLGMQSGEILDSAVTASSFYDGFFKPANARLNIFRGKCAWTPTNNGQQNAWIQVDLGDIKLITGVSTQGRCNAALPQWVKSYTVSHSSYGQQWKLYEESGSVKNFTGNTDKTTVVTHGFKNPISARYVKVLPQSFRYRPSMRMELYTGCPMDY</sequence>